<dbReference type="PANTHER" id="PTHR22950:SF685">
    <property type="entry name" value="AMINO ACID TRANSPORTER PROTEIN"/>
    <property type="match status" value="1"/>
</dbReference>
<keyword evidence="2 7" id="KW-0812">Transmembrane</keyword>
<reference evidence="9 10" key="1">
    <citation type="journal article" date="2024" name="Nat. Commun.">
        <title>Phylogenomics reveals the evolutionary origins of lichenization in chlorophyte algae.</title>
        <authorList>
            <person name="Puginier C."/>
            <person name="Libourel C."/>
            <person name="Otte J."/>
            <person name="Skaloud P."/>
            <person name="Haon M."/>
            <person name="Grisel S."/>
            <person name="Petersen M."/>
            <person name="Berrin J.G."/>
            <person name="Delaux P.M."/>
            <person name="Dal Grande F."/>
            <person name="Keller J."/>
        </authorList>
    </citation>
    <scope>NUCLEOTIDE SEQUENCE [LARGE SCALE GENOMIC DNA]</scope>
    <source>
        <strain evidence="9 10">SAG 2145</strain>
    </source>
</reference>
<evidence type="ECO:0000256" key="1">
    <source>
        <dbReference type="ARBA" id="ARBA00004141"/>
    </source>
</evidence>
<evidence type="ECO:0000256" key="6">
    <source>
        <dbReference type="SAM" id="MobiDB-lite"/>
    </source>
</evidence>
<feature type="transmembrane region" description="Helical" evidence="7">
    <location>
        <begin position="394"/>
        <end position="418"/>
    </location>
</feature>
<evidence type="ECO:0000313" key="9">
    <source>
        <dbReference type="EMBL" id="KAK9821002.1"/>
    </source>
</evidence>
<keyword evidence="5 7" id="KW-0472">Membrane</keyword>
<feature type="transmembrane region" description="Helical" evidence="7">
    <location>
        <begin position="122"/>
        <end position="144"/>
    </location>
</feature>
<feature type="transmembrane region" description="Helical" evidence="7">
    <location>
        <begin position="185"/>
        <end position="205"/>
    </location>
</feature>
<evidence type="ECO:0000256" key="4">
    <source>
        <dbReference type="ARBA" id="ARBA00022989"/>
    </source>
</evidence>
<dbReference type="Pfam" id="PF01490">
    <property type="entry name" value="Aa_trans"/>
    <property type="match status" value="1"/>
</dbReference>
<keyword evidence="4 7" id="KW-1133">Transmembrane helix</keyword>
<dbReference type="GO" id="GO:0005774">
    <property type="term" value="C:vacuolar membrane"/>
    <property type="evidence" value="ECO:0007669"/>
    <property type="project" value="TreeGrafter"/>
</dbReference>
<feature type="region of interest" description="Disordered" evidence="6">
    <location>
        <begin position="1"/>
        <end position="20"/>
    </location>
</feature>
<keyword evidence="10" id="KW-1185">Reference proteome</keyword>
<feature type="transmembrane region" description="Helical" evidence="7">
    <location>
        <begin position="43"/>
        <end position="63"/>
    </location>
</feature>
<feature type="transmembrane region" description="Helical" evidence="7">
    <location>
        <begin position="367"/>
        <end position="388"/>
    </location>
</feature>
<dbReference type="AlphaFoldDB" id="A0AAW1QHV2"/>
<dbReference type="InterPro" id="IPR013057">
    <property type="entry name" value="AA_transpt_TM"/>
</dbReference>
<feature type="transmembrane region" description="Helical" evidence="7">
    <location>
        <begin position="156"/>
        <end position="179"/>
    </location>
</feature>
<feature type="transmembrane region" description="Helical" evidence="7">
    <location>
        <begin position="226"/>
        <end position="244"/>
    </location>
</feature>
<organism evidence="9 10">
    <name type="scientific">Apatococcus lobatus</name>
    <dbReference type="NCBI Taxonomy" id="904363"/>
    <lineage>
        <taxon>Eukaryota</taxon>
        <taxon>Viridiplantae</taxon>
        <taxon>Chlorophyta</taxon>
        <taxon>core chlorophytes</taxon>
        <taxon>Trebouxiophyceae</taxon>
        <taxon>Chlorellales</taxon>
        <taxon>Chlorellaceae</taxon>
        <taxon>Apatococcus</taxon>
    </lineage>
</organism>
<accession>A0AAW1QHV2</accession>
<feature type="transmembrane region" description="Helical" evidence="7">
    <location>
        <begin position="70"/>
        <end position="94"/>
    </location>
</feature>
<dbReference type="PANTHER" id="PTHR22950">
    <property type="entry name" value="AMINO ACID TRANSPORTER"/>
    <property type="match status" value="1"/>
</dbReference>
<feature type="domain" description="Amino acid transporter transmembrane" evidence="8">
    <location>
        <begin position="41"/>
        <end position="446"/>
    </location>
</feature>
<comment type="subcellular location">
    <subcellularLocation>
        <location evidence="1">Membrane</location>
        <topology evidence="1">Multi-pass membrane protein</topology>
    </subcellularLocation>
</comment>
<evidence type="ECO:0000256" key="3">
    <source>
        <dbReference type="ARBA" id="ARBA00022970"/>
    </source>
</evidence>
<dbReference type="GO" id="GO:0015179">
    <property type="term" value="F:L-amino acid transmembrane transporter activity"/>
    <property type="evidence" value="ECO:0007669"/>
    <property type="project" value="TreeGrafter"/>
</dbReference>
<feature type="transmembrane region" description="Helical" evidence="7">
    <location>
        <begin position="430"/>
        <end position="447"/>
    </location>
</feature>
<evidence type="ECO:0000256" key="5">
    <source>
        <dbReference type="ARBA" id="ARBA00023136"/>
    </source>
</evidence>
<keyword evidence="3" id="KW-0029">Amino-acid transport</keyword>
<keyword evidence="3" id="KW-0813">Transport</keyword>
<evidence type="ECO:0000259" key="8">
    <source>
        <dbReference type="Pfam" id="PF01490"/>
    </source>
</evidence>
<evidence type="ECO:0000256" key="7">
    <source>
        <dbReference type="SAM" id="Phobius"/>
    </source>
</evidence>
<dbReference type="EMBL" id="JALJOS010000041">
    <property type="protein sequence ID" value="KAK9821002.1"/>
    <property type="molecule type" value="Genomic_DNA"/>
</dbReference>
<evidence type="ECO:0000256" key="2">
    <source>
        <dbReference type="ARBA" id="ARBA00022692"/>
    </source>
</evidence>
<gene>
    <name evidence="9" type="ORF">WJX74_000120</name>
</gene>
<evidence type="ECO:0000313" key="10">
    <source>
        <dbReference type="Proteomes" id="UP001438707"/>
    </source>
</evidence>
<proteinExistence type="predicted"/>
<name>A0AAW1QHV2_9CHLO</name>
<sequence length="471" mass="50169">MPIEEGSRRSSLSESLLQTPRHGAHITVQPSGELTINPEPHGASILSATFNMVNIYVGVGLLSMPYAMRLAGWAGLAGLVAAVCLFGTSALLFVQAFDKLGPDAPHTFPALGQKVLGKPGRYIVAFFALCEFFGGSVVMMMLMWREMEAVLPATGVFGYSATQAAITISLVAMAPQLIAPSLRSLAWLSALGCLTTVLVALTLLVTVGLDPLRSKMPIQPPAGHDLWALGALPAFGIFAAAVSGHSSLPALRSSMHSQQDFPKVVASSFSLMALFYGMICALGYYYFGRAAADLVTVDLANNSIFTGHWVLLPAFTADKLVEACILVNAFTTYPLILLVIQDLAVSTFPHSREVAGARSAHSVARPALLQLLRIIVFLLDAAVGILAYRQFGNILSLVGGLCSITCSLLLPSLCFLLLYWVEIGWAKRCGIMLIMIVGGALLVLITSDNLKAILAPPQHHVSHFELLPGLL</sequence>
<protein>
    <recommendedName>
        <fullName evidence="8">Amino acid transporter transmembrane domain-containing protein</fullName>
    </recommendedName>
</protein>
<dbReference type="Proteomes" id="UP001438707">
    <property type="component" value="Unassembled WGS sequence"/>
</dbReference>
<feature type="transmembrane region" description="Helical" evidence="7">
    <location>
        <begin position="264"/>
        <end position="287"/>
    </location>
</feature>
<comment type="caution">
    <text evidence="9">The sequence shown here is derived from an EMBL/GenBank/DDBJ whole genome shotgun (WGS) entry which is preliminary data.</text>
</comment>